<dbReference type="GO" id="GO:1900753">
    <property type="term" value="P:doxorubicin transport"/>
    <property type="evidence" value="ECO:0007669"/>
    <property type="project" value="InterPro"/>
</dbReference>
<dbReference type="InterPro" id="IPR003439">
    <property type="entry name" value="ABC_transporter-like_ATP-bd"/>
</dbReference>
<dbReference type="GO" id="GO:0043215">
    <property type="term" value="P:daunorubicin transport"/>
    <property type="evidence" value="ECO:0007669"/>
    <property type="project" value="InterPro"/>
</dbReference>
<evidence type="ECO:0000256" key="5">
    <source>
        <dbReference type="SAM" id="MobiDB-lite"/>
    </source>
</evidence>
<dbReference type="Proteomes" id="UP000267900">
    <property type="component" value="Chromosome"/>
</dbReference>
<dbReference type="SUPFAM" id="SSF52540">
    <property type="entry name" value="P-loop containing nucleoside triphosphate hydrolases"/>
    <property type="match status" value="1"/>
</dbReference>
<evidence type="ECO:0000313" key="8">
    <source>
        <dbReference type="Proteomes" id="UP000267900"/>
    </source>
</evidence>
<dbReference type="InterPro" id="IPR005894">
    <property type="entry name" value="DrrA"/>
</dbReference>
<dbReference type="PROSITE" id="PS50893">
    <property type="entry name" value="ABC_TRANSPORTER_2"/>
    <property type="match status" value="1"/>
</dbReference>
<keyword evidence="2" id="KW-0547">Nucleotide-binding</keyword>
<dbReference type="PROSITE" id="PS00211">
    <property type="entry name" value="ABC_TRANSPORTER_1"/>
    <property type="match status" value="1"/>
</dbReference>
<dbReference type="SMART" id="SM00382">
    <property type="entry name" value="AAA"/>
    <property type="match status" value="1"/>
</dbReference>
<evidence type="ECO:0000256" key="2">
    <source>
        <dbReference type="ARBA" id="ARBA00022741"/>
    </source>
</evidence>
<keyword evidence="8" id="KW-1185">Reference proteome</keyword>
<dbReference type="InterPro" id="IPR027417">
    <property type="entry name" value="P-loop_NTPase"/>
</dbReference>
<feature type="compositionally biased region" description="Basic residues" evidence="5">
    <location>
        <begin position="337"/>
        <end position="358"/>
    </location>
</feature>
<comment type="subcellular location">
    <subcellularLocation>
        <location evidence="1">Cell membrane</location>
        <topology evidence="1">Peripheral membrane protein</topology>
        <orientation evidence="1">Cytoplasmic side</orientation>
    </subcellularLocation>
</comment>
<evidence type="ECO:0000256" key="1">
    <source>
        <dbReference type="ARBA" id="ARBA00004413"/>
    </source>
</evidence>
<evidence type="ECO:0000313" key="7">
    <source>
        <dbReference type="EMBL" id="AZQ69861.1"/>
    </source>
</evidence>
<gene>
    <name evidence="7" type="ORF">EKH77_00275</name>
</gene>
<dbReference type="InterPro" id="IPR017871">
    <property type="entry name" value="ABC_transporter-like_CS"/>
</dbReference>
<proteinExistence type="inferred from homology"/>
<feature type="domain" description="ABC transporter" evidence="6">
    <location>
        <begin position="13"/>
        <end position="243"/>
    </location>
</feature>
<comment type="similarity">
    <text evidence="4">Belongs to the ABC transporter superfamily. Drug exporter-1 (DrugE1) (TC 3.A.1.105) family.</text>
</comment>
<evidence type="ECO:0000256" key="4">
    <source>
        <dbReference type="ARBA" id="ARBA00049985"/>
    </source>
</evidence>
<reference evidence="7 8" key="1">
    <citation type="submission" date="2018-12" db="EMBL/GenBank/DDBJ databases">
        <title>The whole draft genome of Streptomyce luteoverticillatus CGMCC 15060.</title>
        <authorList>
            <person name="Feng Z."/>
            <person name="Chen G."/>
            <person name="Zhang J."/>
            <person name="Zhu H."/>
            <person name="Yu X."/>
            <person name="Zhang W."/>
            <person name="Zhang X."/>
        </authorList>
    </citation>
    <scope>NUCLEOTIDE SEQUENCE [LARGE SCALE GENOMIC DNA]</scope>
    <source>
        <strain evidence="7 8">CGMCC 15060</strain>
    </source>
</reference>
<dbReference type="GO" id="GO:0005524">
    <property type="term" value="F:ATP binding"/>
    <property type="evidence" value="ECO:0007669"/>
    <property type="project" value="UniProtKB-KW"/>
</dbReference>
<dbReference type="PANTHER" id="PTHR43582:SF2">
    <property type="entry name" value="LINEARMYCIN RESISTANCE ATP-BINDING PROTEIN LNRL"/>
    <property type="match status" value="1"/>
</dbReference>
<dbReference type="RefSeq" id="WP_126912426.1">
    <property type="nucleotide sequence ID" value="NZ_CP034587.1"/>
</dbReference>
<dbReference type="EMBL" id="CP034587">
    <property type="protein sequence ID" value="AZQ69861.1"/>
    <property type="molecule type" value="Genomic_DNA"/>
</dbReference>
<organism evidence="7 8">
    <name type="scientific">Streptomyces luteoverticillatus</name>
    <name type="common">Streptoverticillium luteoverticillatus</name>
    <dbReference type="NCBI Taxonomy" id="66425"/>
    <lineage>
        <taxon>Bacteria</taxon>
        <taxon>Bacillati</taxon>
        <taxon>Actinomycetota</taxon>
        <taxon>Actinomycetes</taxon>
        <taxon>Kitasatosporales</taxon>
        <taxon>Streptomycetaceae</taxon>
        <taxon>Streptomyces</taxon>
    </lineage>
</organism>
<keyword evidence="3 7" id="KW-0067">ATP-binding</keyword>
<dbReference type="InterPro" id="IPR003593">
    <property type="entry name" value="AAA+_ATPase"/>
</dbReference>
<name>A0A3S9PCB9_STRLT</name>
<sequence length="358" mass="38961">MPPAPLPTAQPTIVARGLCRSYPGVKAVRGVDLTVYPGETFGFLGPNGAGKSTTIAMLCTLTRPTAGQARVAGADITEDPGTVRRRMGLVFQELTVDGELTANENLRFHADLYGLSKRVARARTTEMLDLVGLADRRNSLVRTFSGGMKRRLEIARGLLHSPQVLFLDEPTIGLDPLSRAQLWEHLHHVRKEQAVTLFLTTHYLDEAEHCDRIAIMDDGRIVTEGTPAALKAAIGTDRIRLHTTDDRAAATALRRQFGLNATAGPDGLCTQAPDGAAFVPALCAHLGVPVLSITVTSPSLDDVFLRYTGRTIHDAEKRSGRQTPPAPRSTDTPGTRLSRHPGRPWRRRKARKTRSQAP</sequence>
<feature type="region of interest" description="Disordered" evidence="5">
    <location>
        <begin position="314"/>
        <end position="358"/>
    </location>
</feature>
<dbReference type="Gene3D" id="3.40.50.300">
    <property type="entry name" value="P-loop containing nucleotide triphosphate hydrolases"/>
    <property type="match status" value="1"/>
</dbReference>
<dbReference type="AlphaFoldDB" id="A0A3S9PCB9"/>
<dbReference type="GO" id="GO:0016887">
    <property type="term" value="F:ATP hydrolysis activity"/>
    <property type="evidence" value="ECO:0007669"/>
    <property type="project" value="InterPro"/>
</dbReference>
<accession>A0A3S9PCB9</accession>
<dbReference type="Pfam" id="PF00005">
    <property type="entry name" value="ABC_tran"/>
    <property type="match status" value="1"/>
</dbReference>
<dbReference type="PANTHER" id="PTHR43582">
    <property type="entry name" value="LINEARMYCIN RESISTANCE ATP-BINDING PROTEIN LNRL"/>
    <property type="match status" value="1"/>
</dbReference>
<dbReference type="OrthoDB" id="9804819at2"/>
<evidence type="ECO:0000259" key="6">
    <source>
        <dbReference type="PROSITE" id="PS50893"/>
    </source>
</evidence>
<protein>
    <submittedName>
        <fullName evidence="7">ABC transporter ATP-binding protein</fullName>
    </submittedName>
</protein>
<evidence type="ECO:0000256" key="3">
    <source>
        <dbReference type="ARBA" id="ARBA00022840"/>
    </source>
</evidence>
<dbReference type="GO" id="GO:0005886">
    <property type="term" value="C:plasma membrane"/>
    <property type="evidence" value="ECO:0007669"/>
    <property type="project" value="UniProtKB-SubCell"/>
</dbReference>
<dbReference type="NCBIfam" id="TIGR01188">
    <property type="entry name" value="drrA"/>
    <property type="match status" value="1"/>
</dbReference>